<feature type="compositionally biased region" description="Low complexity" evidence="1">
    <location>
        <begin position="331"/>
        <end position="349"/>
    </location>
</feature>
<evidence type="ECO:0000256" key="1">
    <source>
        <dbReference type="SAM" id="MobiDB-lite"/>
    </source>
</evidence>
<dbReference type="InterPro" id="IPR021293">
    <property type="entry name" value="DUF2865"/>
</dbReference>
<dbReference type="AlphaFoldDB" id="A0A1V4I0B5"/>
<feature type="region of interest" description="Disordered" evidence="1">
    <location>
        <begin position="307"/>
        <end position="364"/>
    </location>
</feature>
<dbReference type="Proteomes" id="UP000189940">
    <property type="component" value="Unassembled WGS sequence"/>
</dbReference>
<accession>A0A1V4I0B5</accession>
<gene>
    <name evidence="2" type="ORF">B2M20_06580</name>
</gene>
<dbReference type="EMBL" id="MWPQ01000026">
    <property type="protein sequence ID" value="OPH83574.1"/>
    <property type="molecule type" value="Genomic_DNA"/>
</dbReference>
<reference evidence="2 3" key="1">
    <citation type="submission" date="2017-02" db="EMBL/GenBank/DDBJ databases">
        <title>Genome sequence of the nitrite-oxidizing bacterium Nitrobacter vulgaris strain Ab1.</title>
        <authorList>
            <person name="Mellbye B.L."/>
            <person name="Davis E.W."/>
            <person name="Spieck E."/>
            <person name="Chang J.H."/>
            <person name="Bottomley P.J."/>
            <person name="Sayavedra-Soto L.A."/>
        </authorList>
    </citation>
    <scope>NUCLEOTIDE SEQUENCE [LARGE SCALE GENOMIC DNA]</scope>
    <source>
        <strain evidence="2 3">Ab1</strain>
    </source>
</reference>
<proteinExistence type="predicted"/>
<dbReference type="STRING" id="29421.B2M20_06580"/>
<dbReference type="Pfam" id="PF11064">
    <property type="entry name" value="DUF2865"/>
    <property type="match status" value="1"/>
</dbReference>
<sequence length="364" mass="38661">MPDLSFARTIRILACAVGIAGAAADTLAQGVPPGGNPICPRLEAQLASIDRGGTDPARAGQIRRYEEAAGRQQAELEHVIAQARSTGCDSSGFFQLFNAQSAQCGPVTHQIQRMRTNLQQITTNLERLRAGNGASPERDSQRRSVLIALAQNNCGPQYAAAARNQGSFFDDLFGNHSDNQTILPPVDSGAQSGTYRTVCVRSCDGFYFPISFATTPSRFPDDERTCKNLCPAADAALYAYRNPGEDMNQAVSTSGQPYSSSPNAFRYRQEFNPSCSCKAAGQTWAEALKGLDDKATAAQQGDIIVTEDGARKISQPTGDKGSQKKNSAAKADAPQTSPADTAPTASTPSNKPIRSVGPTFIPAH</sequence>
<evidence type="ECO:0008006" key="4">
    <source>
        <dbReference type="Google" id="ProtNLM"/>
    </source>
</evidence>
<dbReference type="RefSeq" id="WP_079446271.1">
    <property type="nucleotide sequence ID" value="NZ_MWPQ01000026.1"/>
</dbReference>
<evidence type="ECO:0000313" key="3">
    <source>
        <dbReference type="Proteomes" id="UP000189940"/>
    </source>
</evidence>
<evidence type="ECO:0000313" key="2">
    <source>
        <dbReference type="EMBL" id="OPH83574.1"/>
    </source>
</evidence>
<comment type="caution">
    <text evidence="2">The sequence shown here is derived from an EMBL/GenBank/DDBJ whole genome shotgun (WGS) entry which is preliminary data.</text>
</comment>
<dbReference type="OrthoDB" id="7850882at2"/>
<keyword evidence="3" id="KW-1185">Reference proteome</keyword>
<organism evidence="2 3">
    <name type="scientific">Nitrobacter vulgaris</name>
    <dbReference type="NCBI Taxonomy" id="29421"/>
    <lineage>
        <taxon>Bacteria</taxon>
        <taxon>Pseudomonadati</taxon>
        <taxon>Pseudomonadota</taxon>
        <taxon>Alphaproteobacteria</taxon>
        <taxon>Hyphomicrobiales</taxon>
        <taxon>Nitrobacteraceae</taxon>
        <taxon>Nitrobacter</taxon>
    </lineage>
</organism>
<protein>
    <recommendedName>
        <fullName evidence="4">DUF2865 domain-containing protein</fullName>
    </recommendedName>
</protein>
<name>A0A1V4I0B5_NITVU</name>